<evidence type="ECO:0000313" key="1">
    <source>
        <dbReference type="EMBL" id="MEJ2905103.1"/>
    </source>
</evidence>
<accession>A0ABU8NV32</accession>
<reference evidence="1 2" key="1">
    <citation type="submission" date="2024-03" db="EMBL/GenBank/DDBJ databases">
        <title>Sequence of Lycoming College Course Isolates.</title>
        <authorList>
            <person name="Plotts O."/>
            <person name="Newman J."/>
        </authorList>
    </citation>
    <scope>NUCLEOTIDE SEQUENCE [LARGE SCALE GENOMIC DNA]</scope>
    <source>
        <strain evidence="1 2">CJB-3</strain>
    </source>
</reference>
<keyword evidence="2" id="KW-1185">Reference proteome</keyword>
<comment type="caution">
    <text evidence="1">The sequence shown here is derived from an EMBL/GenBank/DDBJ whole genome shotgun (WGS) entry which is preliminary data.</text>
</comment>
<protein>
    <submittedName>
        <fullName evidence="1">Uncharacterized protein</fullName>
    </submittedName>
</protein>
<name>A0ABU8NV32_9SPHI</name>
<dbReference type="RefSeq" id="WP_337717629.1">
    <property type="nucleotide sequence ID" value="NZ_JBBEUB010000009.1"/>
</dbReference>
<gene>
    <name evidence="1" type="ORF">WAE58_21840</name>
</gene>
<organism evidence="1 2">
    <name type="scientific">Pedobacter panaciterrae</name>
    <dbReference type="NCBI Taxonomy" id="363849"/>
    <lineage>
        <taxon>Bacteria</taxon>
        <taxon>Pseudomonadati</taxon>
        <taxon>Bacteroidota</taxon>
        <taxon>Sphingobacteriia</taxon>
        <taxon>Sphingobacteriales</taxon>
        <taxon>Sphingobacteriaceae</taxon>
        <taxon>Pedobacter</taxon>
    </lineage>
</organism>
<evidence type="ECO:0000313" key="2">
    <source>
        <dbReference type="Proteomes" id="UP001378956"/>
    </source>
</evidence>
<dbReference type="EMBL" id="JBBEUB010000009">
    <property type="protein sequence ID" value="MEJ2905103.1"/>
    <property type="molecule type" value="Genomic_DNA"/>
</dbReference>
<proteinExistence type="predicted"/>
<sequence>MNERIKKLFAAIKDNQIIAVGTNTMDFYKSFVSATGYNRGYYTFRKILKEEKHYLMEINGVQYYFQNVV</sequence>
<dbReference type="Proteomes" id="UP001378956">
    <property type="component" value="Unassembled WGS sequence"/>
</dbReference>